<dbReference type="EMBL" id="CP118101">
    <property type="protein sequence ID" value="WDH80679.1"/>
    <property type="molecule type" value="Genomic_DNA"/>
</dbReference>
<proteinExistence type="inferred from homology"/>
<sequence length="120" mass="12753">MQILIVLGSILMVIAVALGAFGAHLLKSKFEEGKQKVYETGVQYHLIHALAIIIVGILAGQYPEAGLLITAGWLMAVGILLFSGSLYILSLKKIRILGPITPLGGLSFIVAWILVAIGVM</sequence>
<keyword evidence="3 6" id="KW-0812">Transmembrane</keyword>
<accession>A0AAX3MUW7</accession>
<feature type="transmembrane region" description="Helical" evidence="6">
    <location>
        <begin position="6"/>
        <end position="26"/>
    </location>
</feature>
<feature type="transmembrane region" description="Helical" evidence="6">
    <location>
        <begin position="96"/>
        <end position="119"/>
    </location>
</feature>
<keyword evidence="5 6" id="KW-0472">Membrane</keyword>
<dbReference type="Proteomes" id="UP001221519">
    <property type="component" value="Chromosome"/>
</dbReference>
<keyword evidence="10" id="KW-1185">Reference proteome</keyword>
<gene>
    <name evidence="7" type="ORF">PUW23_14050</name>
    <name evidence="8" type="ORF">PUW25_13795</name>
</gene>
<evidence type="ECO:0000256" key="4">
    <source>
        <dbReference type="ARBA" id="ARBA00022989"/>
    </source>
</evidence>
<evidence type="ECO:0000313" key="10">
    <source>
        <dbReference type="Proteomes" id="UP001221519"/>
    </source>
</evidence>
<evidence type="ECO:0000256" key="1">
    <source>
        <dbReference type="ARBA" id="ARBA00004141"/>
    </source>
</evidence>
<comment type="similarity">
    <text evidence="2">Belongs to the UPF0382 family.</text>
</comment>
<evidence type="ECO:0000256" key="2">
    <source>
        <dbReference type="ARBA" id="ARBA00009694"/>
    </source>
</evidence>
<evidence type="ECO:0000256" key="3">
    <source>
        <dbReference type="ARBA" id="ARBA00022692"/>
    </source>
</evidence>
<evidence type="ECO:0000313" key="8">
    <source>
        <dbReference type="EMBL" id="WDI00375.1"/>
    </source>
</evidence>
<dbReference type="AlphaFoldDB" id="A0AAX3MUW7"/>
<feature type="transmembrane region" description="Helical" evidence="6">
    <location>
        <begin position="68"/>
        <end position="89"/>
    </location>
</feature>
<dbReference type="GO" id="GO:0005886">
    <property type="term" value="C:plasma membrane"/>
    <property type="evidence" value="ECO:0007669"/>
    <property type="project" value="TreeGrafter"/>
</dbReference>
<evidence type="ECO:0000256" key="5">
    <source>
        <dbReference type="ARBA" id="ARBA00023136"/>
    </source>
</evidence>
<dbReference type="RefSeq" id="WP_152557636.1">
    <property type="nucleotide sequence ID" value="NZ_CP118101.1"/>
</dbReference>
<organism evidence="7 9">
    <name type="scientific">Paenibacillus urinalis</name>
    <dbReference type="NCBI Taxonomy" id="521520"/>
    <lineage>
        <taxon>Bacteria</taxon>
        <taxon>Bacillati</taxon>
        <taxon>Bacillota</taxon>
        <taxon>Bacilli</taxon>
        <taxon>Bacillales</taxon>
        <taxon>Paenibacillaceae</taxon>
        <taxon>Paenibacillus</taxon>
    </lineage>
</organism>
<dbReference type="PANTHER" id="PTHR43461:SF1">
    <property type="entry name" value="TRANSMEMBRANE PROTEIN 256"/>
    <property type="match status" value="1"/>
</dbReference>
<feature type="transmembrane region" description="Helical" evidence="6">
    <location>
        <begin position="46"/>
        <end position="62"/>
    </location>
</feature>
<dbReference type="Proteomes" id="UP001220962">
    <property type="component" value="Chromosome"/>
</dbReference>
<dbReference type="EMBL" id="CP118108">
    <property type="protein sequence ID" value="WDI00375.1"/>
    <property type="molecule type" value="Genomic_DNA"/>
</dbReference>
<comment type="subcellular location">
    <subcellularLocation>
        <location evidence="1">Membrane</location>
        <topology evidence="1">Multi-pass membrane protein</topology>
    </subcellularLocation>
</comment>
<dbReference type="InterPro" id="IPR006696">
    <property type="entry name" value="DUF423"/>
</dbReference>
<keyword evidence="4 6" id="KW-1133">Transmembrane helix</keyword>
<evidence type="ECO:0000313" key="9">
    <source>
        <dbReference type="Proteomes" id="UP001220962"/>
    </source>
</evidence>
<name>A0AAX3MUW7_9BACL</name>
<dbReference type="PANTHER" id="PTHR43461">
    <property type="entry name" value="TRANSMEMBRANE PROTEIN 256"/>
    <property type="match status" value="1"/>
</dbReference>
<dbReference type="Pfam" id="PF04241">
    <property type="entry name" value="DUF423"/>
    <property type="match status" value="1"/>
</dbReference>
<reference evidence="7 10" key="1">
    <citation type="submission" date="2023-02" db="EMBL/GenBank/DDBJ databases">
        <title>Pathogen: clinical or host-associated sample.</title>
        <authorList>
            <person name="Hergert J."/>
            <person name="Casey R."/>
            <person name="Wagner J."/>
            <person name="Young E.L."/>
            <person name="Oakeson K.F."/>
        </authorList>
    </citation>
    <scope>NUCLEOTIDE SEQUENCE</scope>
    <source>
        <strain evidence="8 10">2022CK-00829</strain>
        <strain evidence="7">2022CK-00830</strain>
    </source>
</reference>
<evidence type="ECO:0000313" key="7">
    <source>
        <dbReference type="EMBL" id="WDH80679.1"/>
    </source>
</evidence>
<evidence type="ECO:0000256" key="6">
    <source>
        <dbReference type="SAM" id="Phobius"/>
    </source>
</evidence>
<protein>
    <submittedName>
        <fullName evidence="7">DUF423 domain-containing protein</fullName>
    </submittedName>
</protein>